<sequence length="78" mass="9160">MPLYQIWYNDNDQPLVVNPPYRLRDIEIVGEVLRHEQRANRQSADPSGLTVRELMRVNGLRDVRYTMDESEPVRLAGH</sequence>
<keyword evidence="4" id="KW-1185">Reference proteome</keyword>
<dbReference type="RefSeq" id="WP_155472143.1">
    <property type="nucleotide sequence ID" value="NZ_BMKG01000029.1"/>
</dbReference>
<comment type="caution">
    <text evidence="2">The sequence shown here is derived from an EMBL/GenBank/DDBJ whole genome shotgun (WGS) entry which is preliminary data.</text>
</comment>
<proteinExistence type="predicted"/>
<reference evidence="1" key="1">
    <citation type="journal article" date="2014" name="Int. J. Syst. Evol. Microbiol.">
        <title>Complete genome of a new Firmicutes species belonging to the dominant human colonic microbiota ('Ruminococcus bicirculans') reveals two chromosomes and a selective capacity to utilize plant glucans.</title>
        <authorList>
            <consortium name="NISC Comparative Sequencing Program"/>
            <person name="Wegmann U."/>
            <person name="Louis P."/>
            <person name="Goesmann A."/>
            <person name="Henrissat B."/>
            <person name="Duncan S.H."/>
            <person name="Flint H.J."/>
        </authorList>
    </citation>
    <scope>NUCLEOTIDE SEQUENCE</scope>
    <source>
        <strain evidence="1">CGMCC 1.15931</strain>
    </source>
</reference>
<gene>
    <name evidence="1" type="ORF">GCM10011572_48080</name>
    <name evidence="2" type="ORF">GM672_19195</name>
</gene>
<accession>A0A6I3SZY3</accession>
<reference evidence="2 3" key="3">
    <citation type="submission" date="2019-11" db="EMBL/GenBank/DDBJ databases">
        <title>Type strains purchased from KCTC, JCM and DSMZ.</title>
        <authorList>
            <person name="Lu H."/>
        </authorList>
    </citation>
    <scope>NUCLEOTIDE SEQUENCE [LARGE SCALE GENOMIC DNA]</scope>
    <source>
        <strain evidence="2 3">KCTC 52429</strain>
    </source>
</reference>
<dbReference type="EMBL" id="WNKZ01000063">
    <property type="protein sequence ID" value="MTV54860.1"/>
    <property type="molecule type" value="Genomic_DNA"/>
</dbReference>
<dbReference type="Proteomes" id="UP000622638">
    <property type="component" value="Unassembled WGS sequence"/>
</dbReference>
<reference evidence="4" key="2">
    <citation type="journal article" date="2019" name="Int. J. Syst. Evol. Microbiol.">
        <title>The Global Catalogue of Microorganisms (GCM) 10K type strain sequencing project: providing services to taxonomists for standard genome sequencing and annotation.</title>
        <authorList>
            <consortium name="The Broad Institute Genomics Platform"/>
            <consortium name="The Broad Institute Genome Sequencing Center for Infectious Disease"/>
            <person name="Wu L."/>
            <person name="Ma J."/>
        </authorList>
    </citation>
    <scope>NUCLEOTIDE SEQUENCE [LARGE SCALE GENOMIC DNA]</scope>
    <source>
        <strain evidence="4">CGMCC 1.15931</strain>
    </source>
</reference>
<dbReference type="Proteomes" id="UP000430634">
    <property type="component" value="Unassembled WGS sequence"/>
</dbReference>
<evidence type="ECO:0000313" key="3">
    <source>
        <dbReference type="Proteomes" id="UP000430634"/>
    </source>
</evidence>
<reference evidence="1" key="4">
    <citation type="submission" date="2024-05" db="EMBL/GenBank/DDBJ databases">
        <authorList>
            <person name="Sun Q."/>
            <person name="Zhou Y."/>
        </authorList>
    </citation>
    <scope>NUCLEOTIDE SEQUENCE</scope>
    <source>
        <strain evidence="1">CGMCC 1.15931</strain>
    </source>
</reference>
<dbReference type="AlphaFoldDB" id="A0A6I3SZY3"/>
<evidence type="ECO:0000313" key="1">
    <source>
        <dbReference type="EMBL" id="GGC20995.1"/>
    </source>
</evidence>
<dbReference type="OrthoDB" id="8758443at2"/>
<dbReference type="EMBL" id="BMKG01000029">
    <property type="protein sequence ID" value="GGC20995.1"/>
    <property type="molecule type" value="Genomic_DNA"/>
</dbReference>
<name>A0A6I3SZY3_9BURK</name>
<evidence type="ECO:0000313" key="4">
    <source>
        <dbReference type="Proteomes" id="UP000622638"/>
    </source>
</evidence>
<protein>
    <submittedName>
        <fullName evidence="2">Uncharacterized protein</fullName>
    </submittedName>
</protein>
<organism evidence="2 3">
    <name type="scientific">Pseudoduganella buxea</name>
    <dbReference type="NCBI Taxonomy" id="1949069"/>
    <lineage>
        <taxon>Bacteria</taxon>
        <taxon>Pseudomonadati</taxon>
        <taxon>Pseudomonadota</taxon>
        <taxon>Betaproteobacteria</taxon>
        <taxon>Burkholderiales</taxon>
        <taxon>Oxalobacteraceae</taxon>
        <taxon>Telluria group</taxon>
        <taxon>Pseudoduganella</taxon>
    </lineage>
</organism>
<evidence type="ECO:0000313" key="2">
    <source>
        <dbReference type="EMBL" id="MTV54860.1"/>
    </source>
</evidence>